<evidence type="ECO:0008006" key="3">
    <source>
        <dbReference type="Google" id="ProtNLM"/>
    </source>
</evidence>
<gene>
    <name evidence="1" type="ORF">GCM10022410_00610</name>
</gene>
<sequence length="309" mass="36180">MEFIKGFTFGWDSQKGYFKTERAKESLRLMQERTASEYVIVALAALQDTAHSTEVDFQGSHMVDDDELIEMINYAKTLGLKVILKPTVNCRNGTWRAHINFFDLDIPGEPTWSEWFESYINYQKHYAKIAEKTNCEMFVVGCEMVQAERRENNWRELIAEVRKDYQGLVTYNTDKYQEDNVKFWDALDVISSSGYYPINDWDRQLDRIEAVIKQYDKPFFFVEAGCPSRSGSALLPNKWDLEGAINLQEQADYYQVMFEKTAARSWVGGFGLWDWQTYLYDEKDATENDDYGVFGKPAERVIKAYYQSR</sequence>
<dbReference type="Proteomes" id="UP001501734">
    <property type="component" value="Unassembled WGS sequence"/>
</dbReference>
<accession>A0ABP7V0X8</accession>
<proteinExistence type="predicted"/>
<dbReference type="Gene3D" id="3.20.20.80">
    <property type="entry name" value="Glycosidases"/>
    <property type="match status" value="1"/>
</dbReference>
<keyword evidence="2" id="KW-1185">Reference proteome</keyword>
<reference evidence="2" key="1">
    <citation type="journal article" date="2019" name="Int. J. Syst. Evol. Microbiol.">
        <title>The Global Catalogue of Microorganisms (GCM) 10K type strain sequencing project: providing services to taxonomists for standard genome sequencing and annotation.</title>
        <authorList>
            <consortium name="The Broad Institute Genomics Platform"/>
            <consortium name="The Broad Institute Genome Sequencing Center for Infectious Disease"/>
            <person name="Wu L."/>
            <person name="Ma J."/>
        </authorList>
    </citation>
    <scope>NUCLEOTIDE SEQUENCE [LARGE SCALE GENOMIC DNA]</scope>
    <source>
        <strain evidence="2">JCM 17250</strain>
    </source>
</reference>
<dbReference type="SUPFAM" id="SSF51445">
    <property type="entry name" value="(Trans)glycosidases"/>
    <property type="match status" value="1"/>
</dbReference>
<protein>
    <recommendedName>
        <fullName evidence="3">1,4-beta-xylanase</fullName>
    </recommendedName>
</protein>
<organism evidence="1 2">
    <name type="scientific">Amphibacillus indicireducens</name>
    <dbReference type="NCBI Taxonomy" id="1076330"/>
    <lineage>
        <taxon>Bacteria</taxon>
        <taxon>Bacillati</taxon>
        <taxon>Bacillota</taxon>
        <taxon>Bacilli</taxon>
        <taxon>Bacillales</taxon>
        <taxon>Bacillaceae</taxon>
        <taxon>Amphibacillus</taxon>
    </lineage>
</organism>
<dbReference type="RefSeq" id="WP_344909273.1">
    <property type="nucleotide sequence ID" value="NZ_BAABDL010000003.1"/>
</dbReference>
<dbReference type="CDD" id="cd19606">
    <property type="entry name" value="GH113-like"/>
    <property type="match status" value="1"/>
</dbReference>
<dbReference type="InterPro" id="IPR017853">
    <property type="entry name" value="GH"/>
</dbReference>
<dbReference type="InterPro" id="IPR055151">
    <property type="entry name" value="GH113"/>
</dbReference>
<comment type="caution">
    <text evidence="1">The sequence shown here is derived from an EMBL/GenBank/DDBJ whole genome shotgun (WGS) entry which is preliminary data.</text>
</comment>
<evidence type="ECO:0000313" key="2">
    <source>
        <dbReference type="Proteomes" id="UP001501734"/>
    </source>
</evidence>
<dbReference type="Pfam" id="PF22612">
    <property type="entry name" value="GH113"/>
    <property type="match status" value="1"/>
</dbReference>
<name>A0ABP7V0X8_9BACI</name>
<dbReference type="EMBL" id="BAABDL010000003">
    <property type="protein sequence ID" value="GAA4057094.1"/>
    <property type="molecule type" value="Genomic_DNA"/>
</dbReference>
<evidence type="ECO:0000313" key="1">
    <source>
        <dbReference type="EMBL" id="GAA4057094.1"/>
    </source>
</evidence>